<dbReference type="EMBL" id="JASPKY010000591">
    <property type="protein sequence ID" value="KAK9688429.1"/>
    <property type="molecule type" value="Genomic_DNA"/>
</dbReference>
<feature type="compositionally biased region" description="Polar residues" evidence="1">
    <location>
        <begin position="63"/>
        <end position="73"/>
    </location>
</feature>
<evidence type="ECO:0008006" key="4">
    <source>
        <dbReference type="Google" id="ProtNLM"/>
    </source>
</evidence>
<name>A0AAW1IG64_POPJA</name>
<accession>A0AAW1IG64</accession>
<sequence length="262" mass="29936">MTVADCYIEPPPLRYFIESDDDSRCSAEIKSQPEIHVMQKDIETVKTGTMYDGYDHEEEPTPFATSDSESYIPSTSEVSESSSDSDQTATKDFWTDALLRKTTQDAKNNKKCRKPCPRPFSDAGRTASSESSPSSSEESAVKVLCSSKRDGKRIRNKRYCCYFCQKVVINLSRHLISVHSNDTAVARVLALPKGSKHRREEFGKLMREGNFYHNSEVLQLKHGELILLRRPTPLEQKKYTYIDYGPATRTEKIYIHRLWAMS</sequence>
<comment type="caution">
    <text evidence="2">The sequence shown here is derived from an EMBL/GenBank/DDBJ whole genome shotgun (WGS) entry which is preliminary data.</text>
</comment>
<feature type="region of interest" description="Disordered" evidence="1">
    <location>
        <begin position="48"/>
        <end position="88"/>
    </location>
</feature>
<protein>
    <recommendedName>
        <fullName evidence="4">C2H2-type domain-containing protein</fullName>
    </recommendedName>
</protein>
<dbReference type="AlphaFoldDB" id="A0AAW1IG64"/>
<keyword evidence="3" id="KW-1185">Reference proteome</keyword>
<feature type="region of interest" description="Disordered" evidence="1">
    <location>
        <begin position="105"/>
        <end position="141"/>
    </location>
</feature>
<dbReference type="PANTHER" id="PTHR33480">
    <property type="entry name" value="SET DOMAIN-CONTAINING PROTEIN-RELATED"/>
    <property type="match status" value="1"/>
</dbReference>
<feature type="compositionally biased region" description="Low complexity" evidence="1">
    <location>
        <begin position="128"/>
        <end position="138"/>
    </location>
</feature>
<organism evidence="2 3">
    <name type="scientific">Popillia japonica</name>
    <name type="common">Japanese beetle</name>
    <dbReference type="NCBI Taxonomy" id="7064"/>
    <lineage>
        <taxon>Eukaryota</taxon>
        <taxon>Metazoa</taxon>
        <taxon>Ecdysozoa</taxon>
        <taxon>Arthropoda</taxon>
        <taxon>Hexapoda</taxon>
        <taxon>Insecta</taxon>
        <taxon>Pterygota</taxon>
        <taxon>Neoptera</taxon>
        <taxon>Endopterygota</taxon>
        <taxon>Coleoptera</taxon>
        <taxon>Polyphaga</taxon>
        <taxon>Scarabaeiformia</taxon>
        <taxon>Scarabaeidae</taxon>
        <taxon>Rutelinae</taxon>
        <taxon>Popillia</taxon>
    </lineage>
</organism>
<dbReference type="Proteomes" id="UP001458880">
    <property type="component" value="Unassembled WGS sequence"/>
</dbReference>
<feature type="compositionally biased region" description="Low complexity" evidence="1">
    <location>
        <begin position="74"/>
        <end position="86"/>
    </location>
</feature>
<proteinExistence type="predicted"/>
<evidence type="ECO:0000313" key="2">
    <source>
        <dbReference type="EMBL" id="KAK9688429.1"/>
    </source>
</evidence>
<gene>
    <name evidence="2" type="ORF">QE152_g35339</name>
</gene>
<dbReference type="PANTHER" id="PTHR33480:SF1">
    <property type="entry name" value="TYR RECOMBINASE DOMAIN-CONTAINING PROTEIN"/>
    <property type="match status" value="1"/>
</dbReference>
<evidence type="ECO:0000313" key="3">
    <source>
        <dbReference type="Proteomes" id="UP001458880"/>
    </source>
</evidence>
<evidence type="ECO:0000256" key="1">
    <source>
        <dbReference type="SAM" id="MobiDB-lite"/>
    </source>
</evidence>
<reference evidence="2 3" key="1">
    <citation type="journal article" date="2024" name="BMC Genomics">
        <title>De novo assembly and annotation of Popillia japonica's genome with initial clues to its potential as an invasive pest.</title>
        <authorList>
            <person name="Cucini C."/>
            <person name="Boschi S."/>
            <person name="Funari R."/>
            <person name="Cardaioli E."/>
            <person name="Iannotti N."/>
            <person name="Marturano G."/>
            <person name="Paoli F."/>
            <person name="Bruttini M."/>
            <person name="Carapelli A."/>
            <person name="Frati F."/>
            <person name="Nardi F."/>
        </authorList>
    </citation>
    <scope>NUCLEOTIDE SEQUENCE [LARGE SCALE GENOMIC DNA]</scope>
    <source>
        <strain evidence="2">DMR45628</strain>
    </source>
</reference>